<keyword evidence="3" id="KW-1185">Reference proteome</keyword>
<dbReference type="Proteomes" id="UP000297245">
    <property type="component" value="Unassembled WGS sequence"/>
</dbReference>
<name>A0A4S8KK62_DENBC</name>
<feature type="region of interest" description="Disordered" evidence="1">
    <location>
        <begin position="42"/>
        <end position="62"/>
    </location>
</feature>
<accession>A0A4S8KK62</accession>
<reference evidence="2 3" key="1">
    <citation type="journal article" date="2019" name="Nat. Ecol. Evol.">
        <title>Megaphylogeny resolves global patterns of mushroom evolution.</title>
        <authorList>
            <person name="Varga T."/>
            <person name="Krizsan K."/>
            <person name="Foldi C."/>
            <person name="Dima B."/>
            <person name="Sanchez-Garcia M."/>
            <person name="Sanchez-Ramirez S."/>
            <person name="Szollosi G.J."/>
            <person name="Szarkandi J.G."/>
            <person name="Papp V."/>
            <person name="Albert L."/>
            <person name="Andreopoulos W."/>
            <person name="Angelini C."/>
            <person name="Antonin V."/>
            <person name="Barry K.W."/>
            <person name="Bougher N.L."/>
            <person name="Buchanan P."/>
            <person name="Buyck B."/>
            <person name="Bense V."/>
            <person name="Catcheside P."/>
            <person name="Chovatia M."/>
            <person name="Cooper J."/>
            <person name="Damon W."/>
            <person name="Desjardin D."/>
            <person name="Finy P."/>
            <person name="Geml J."/>
            <person name="Haridas S."/>
            <person name="Hughes K."/>
            <person name="Justo A."/>
            <person name="Karasinski D."/>
            <person name="Kautmanova I."/>
            <person name="Kiss B."/>
            <person name="Kocsube S."/>
            <person name="Kotiranta H."/>
            <person name="LaButti K.M."/>
            <person name="Lechner B.E."/>
            <person name="Liimatainen K."/>
            <person name="Lipzen A."/>
            <person name="Lukacs Z."/>
            <person name="Mihaltcheva S."/>
            <person name="Morgado L.N."/>
            <person name="Niskanen T."/>
            <person name="Noordeloos M.E."/>
            <person name="Ohm R.A."/>
            <person name="Ortiz-Santana B."/>
            <person name="Ovrebo C."/>
            <person name="Racz N."/>
            <person name="Riley R."/>
            <person name="Savchenko A."/>
            <person name="Shiryaev A."/>
            <person name="Soop K."/>
            <person name="Spirin V."/>
            <person name="Szebenyi C."/>
            <person name="Tomsovsky M."/>
            <person name="Tulloss R.E."/>
            <person name="Uehling J."/>
            <person name="Grigoriev I.V."/>
            <person name="Vagvolgyi C."/>
            <person name="Papp T."/>
            <person name="Martin F.M."/>
            <person name="Miettinen O."/>
            <person name="Hibbett D.S."/>
            <person name="Nagy L.G."/>
        </authorList>
    </citation>
    <scope>NUCLEOTIDE SEQUENCE [LARGE SCALE GENOMIC DNA]</scope>
    <source>
        <strain evidence="2 3">CBS 962.96</strain>
    </source>
</reference>
<gene>
    <name evidence="2" type="ORF">K435DRAFT_813957</name>
</gene>
<evidence type="ECO:0000313" key="3">
    <source>
        <dbReference type="Proteomes" id="UP000297245"/>
    </source>
</evidence>
<feature type="compositionally biased region" description="Basic and acidic residues" evidence="1">
    <location>
        <begin position="49"/>
        <end position="62"/>
    </location>
</feature>
<protein>
    <submittedName>
        <fullName evidence="2">Uncharacterized protein</fullName>
    </submittedName>
</protein>
<evidence type="ECO:0000313" key="2">
    <source>
        <dbReference type="EMBL" id="THU75860.1"/>
    </source>
</evidence>
<dbReference type="AlphaFoldDB" id="A0A4S8KK62"/>
<dbReference type="EMBL" id="ML181433">
    <property type="protein sequence ID" value="THU75860.1"/>
    <property type="molecule type" value="Genomic_DNA"/>
</dbReference>
<evidence type="ECO:0000256" key="1">
    <source>
        <dbReference type="SAM" id="MobiDB-lite"/>
    </source>
</evidence>
<sequence length="181" mass="19829">MKRVKATHTQLSEVTELRVALSIGRHVVKALHKTKNIDNTRTTQQIGRTDIEGMGRQAARSEPRVQDGFVKRMKVERETRGRAVVSYMAAAAANERFLEDDQSFALSIHNSVVLGTTLPTQAIDSPMLAKASISTAVMVIFSILESAISRNVKKREKLSIEGGGGWREEEVGGWRLKGGGG</sequence>
<organism evidence="2 3">
    <name type="scientific">Dendrothele bispora (strain CBS 962.96)</name>
    <dbReference type="NCBI Taxonomy" id="1314807"/>
    <lineage>
        <taxon>Eukaryota</taxon>
        <taxon>Fungi</taxon>
        <taxon>Dikarya</taxon>
        <taxon>Basidiomycota</taxon>
        <taxon>Agaricomycotina</taxon>
        <taxon>Agaricomycetes</taxon>
        <taxon>Agaricomycetidae</taxon>
        <taxon>Agaricales</taxon>
        <taxon>Agaricales incertae sedis</taxon>
        <taxon>Dendrothele</taxon>
    </lineage>
</organism>
<proteinExistence type="predicted"/>